<comment type="caution">
    <text evidence="2">The sequence shown here is derived from an EMBL/GenBank/DDBJ whole genome shotgun (WGS) entry which is preliminary data.</text>
</comment>
<dbReference type="OrthoDB" id="7066912at2"/>
<dbReference type="RefSeq" id="WP_145636196.1">
    <property type="nucleotide sequence ID" value="NZ_VIWP01000003.1"/>
</dbReference>
<dbReference type="Proteomes" id="UP000320653">
    <property type="component" value="Unassembled WGS sequence"/>
</dbReference>
<feature type="region of interest" description="Disordered" evidence="1">
    <location>
        <begin position="85"/>
        <end position="107"/>
    </location>
</feature>
<reference evidence="2 3" key="1">
    <citation type="submission" date="2019-06" db="EMBL/GenBank/DDBJ databases">
        <title>Sorghum-associated microbial communities from plants grown in Nebraska, USA.</title>
        <authorList>
            <person name="Schachtman D."/>
        </authorList>
    </citation>
    <scope>NUCLEOTIDE SEQUENCE [LARGE SCALE GENOMIC DNA]</scope>
    <source>
        <strain evidence="2 3">1225</strain>
    </source>
</reference>
<evidence type="ECO:0000313" key="2">
    <source>
        <dbReference type="EMBL" id="TWF54192.1"/>
    </source>
</evidence>
<protein>
    <submittedName>
        <fullName evidence="2">Uncharacterized protein</fullName>
    </submittedName>
</protein>
<dbReference type="EMBL" id="VIWP01000003">
    <property type="protein sequence ID" value="TWF54192.1"/>
    <property type="molecule type" value="Genomic_DNA"/>
</dbReference>
<proteinExistence type="predicted"/>
<accession>A0A561QV04</accession>
<keyword evidence="3" id="KW-1185">Reference proteome</keyword>
<gene>
    <name evidence="2" type="ORF">FHW37_10353</name>
</gene>
<evidence type="ECO:0000313" key="3">
    <source>
        <dbReference type="Proteomes" id="UP000320653"/>
    </source>
</evidence>
<name>A0A561QV04_9HYPH</name>
<sequence>MSDVKNWKLKLRYGKLKTSFQHFTVIADGETFEQNDDFGTIAGSPAFFRINAWAIDDDQAVDMVISIGRHLGFDATGRIYIYSTDPTEPPGDEPHAYGLGFNSYQHE</sequence>
<dbReference type="AlphaFoldDB" id="A0A561QV04"/>
<evidence type="ECO:0000256" key="1">
    <source>
        <dbReference type="SAM" id="MobiDB-lite"/>
    </source>
</evidence>
<organism evidence="2 3">
    <name type="scientific">Neorhizobium alkalisoli</name>
    <dbReference type="NCBI Taxonomy" id="528178"/>
    <lineage>
        <taxon>Bacteria</taxon>
        <taxon>Pseudomonadati</taxon>
        <taxon>Pseudomonadota</taxon>
        <taxon>Alphaproteobacteria</taxon>
        <taxon>Hyphomicrobiales</taxon>
        <taxon>Rhizobiaceae</taxon>
        <taxon>Rhizobium/Agrobacterium group</taxon>
        <taxon>Neorhizobium</taxon>
    </lineage>
</organism>